<dbReference type="InterPro" id="IPR011010">
    <property type="entry name" value="DNA_brk_join_enz"/>
</dbReference>
<organism evidence="6 7">
    <name type="scientific">Cirrhinus mrigala</name>
    <name type="common">Mrigala</name>
    <dbReference type="NCBI Taxonomy" id="683832"/>
    <lineage>
        <taxon>Eukaryota</taxon>
        <taxon>Metazoa</taxon>
        <taxon>Chordata</taxon>
        <taxon>Craniata</taxon>
        <taxon>Vertebrata</taxon>
        <taxon>Euteleostomi</taxon>
        <taxon>Actinopterygii</taxon>
        <taxon>Neopterygii</taxon>
        <taxon>Teleostei</taxon>
        <taxon>Ostariophysi</taxon>
        <taxon>Cypriniformes</taxon>
        <taxon>Cyprinidae</taxon>
        <taxon>Labeoninae</taxon>
        <taxon>Labeonini</taxon>
        <taxon>Cirrhinus</taxon>
    </lineage>
</organism>
<evidence type="ECO:0000313" key="7">
    <source>
        <dbReference type="Proteomes" id="UP001529510"/>
    </source>
</evidence>
<feature type="region of interest" description="Disordered" evidence="4">
    <location>
        <begin position="494"/>
        <end position="529"/>
    </location>
</feature>
<dbReference type="PROSITE" id="PS50878">
    <property type="entry name" value="RT_POL"/>
    <property type="match status" value="1"/>
</dbReference>
<dbReference type="GO" id="GO:0006310">
    <property type="term" value="P:DNA recombination"/>
    <property type="evidence" value="ECO:0007669"/>
    <property type="project" value="UniProtKB-KW"/>
</dbReference>
<dbReference type="SUPFAM" id="SSF47823">
    <property type="entry name" value="lambda integrase-like, N-terminal domain"/>
    <property type="match status" value="1"/>
</dbReference>
<evidence type="ECO:0000256" key="4">
    <source>
        <dbReference type="SAM" id="MobiDB-lite"/>
    </source>
</evidence>
<evidence type="ECO:0000313" key="6">
    <source>
        <dbReference type="EMBL" id="KAL0177313.1"/>
    </source>
</evidence>
<dbReference type="InterPro" id="IPR052055">
    <property type="entry name" value="Hepadnavirus_pol/RT"/>
</dbReference>
<gene>
    <name evidence="6" type="ORF">M9458_026207</name>
</gene>
<protein>
    <recommendedName>
        <fullName evidence="2">ribonuclease H</fullName>
        <ecNumber evidence="2">3.1.26.4</ecNumber>
    </recommendedName>
</protein>
<evidence type="ECO:0000256" key="3">
    <source>
        <dbReference type="ARBA" id="ARBA00023172"/>
    </source>
</evidence>
<dbReference type="Gene3D" id="3.30.70.270">
    <property type="match status" value="1"/>
</dbReference>
<dbReference type="InterPro" id="IPR013762">
    <property type="entry name" value="Integrase-like_cat_sf"/>
</dbReference>
<dbReference type="InterPro" id="IPR043128">
    <property type="entry name" value="Rev_trsase/Diguanyl_cyclase"/>
</dbReference>
<dbReference type="Gene3D" id="1.10.443.10">
    <property type="entry name" value="Intergrase catalytic core"/>
    <property type="match status" value="1"/>
</dbReference>
<dbReference type="Proteomes" id="UP001529510">
    <property type="component" value="Unassembled WGS sequence"/>
</dbReference>
<keyword evidence="3" id="KW-0233">DNA recombination</keyword>
<proteinExistence type="inferred from homology"/>
<feature type="non-terminal residue" evidence="6">
    <location>
        <position position="818"/>
    </location>
</feature>
<feature type="non-terminal residue" evidence="6">
    <location>
        <position position="1"/>
    </location>
</feature>
<dbReference type="PANTHER" id="PTHR33050">
    <property type="entry name" value="REVERSE TRANSCRIPTASE DOMAIN-CONTAINING PROTEIN"/>
    <property type="match status" value="1"/>
</dbReference>
<dbReference type="EMBL" id="JAMKFB020000013">
    <property type="protein sequence ID" value="KAL0177313.1"/>
    <property type="molecule type" value="Genomic_DNA"/>
</dbReference>
<dbReference type="SUPFAM" id="SSF56349">
    <property type="entry name" value="DNA breaking-rejoining enzymes"/>
    <property type="match status" value="1"/>
</dbReference>
<dbReference type="Pfam" id="PF00078">
    <property type="entry name" value="RVT_1"/>
    <property type="match status" value="1"/>
</dbReference>
<dbReference type="GO" id="GO:0004523">
    <property type="term" value="F:RNA-DNA hybrid ribonuclease activity"/>
    <property type="evidence" value="ECO:0007669"/>
    <property type="project" value="UniProtKB-EC"/>
</dbReference>
<comment type="similarity">
    <text evidence="1">Belongs to the beta type-B retroviral polymerase family. HERV class-II K(HML-2) pol subfamily.</text>
</comment>
<dbReference type="PANTHER" id="PTHR33050:SF7">
    <property type="entry name" value="RIBONUCLEASE H"/>
    <property type="match status" value="1"/>
</dbReference>
<name>A0ABD0PTE6_CIRMR</name>
<reference evidence="6 7" key="1">
    <citation type="submission" date="2024-05" db="EMBL/GenBank/DDBJ databases">
        <title>Genome sequencing and assembly of Indian major carp, Cirrhinus mrigala (Hamilton, 1822).</title>
        <authorList>
            <person name="Mohindra V."/>
            <person name="Chowdhury L.M."/>
            <person name="Lal K."/>
            <person name="Jena J.K."/>
        </authorList>
    </citation>
    <scope>NUCLEOTIDE SEQUENCE [LARGE SCALE GENOMIC DNA]</scope>
    <source>
        <strain evidence="6">CM1030</strain>
        <tissue evidence="6">Blood</tissue>
    </source>
</reference>
<evidence type="ECO:0000256" key="2">
    <source>
        <dbReference type="ARBA" id="ARBA00012180"/>
    </source>
</evidence>
<accession>A0ABD0PTE6</accession>
<feature type="domain" description="Reverse transcriptase" evidence="5">
    <location>
        <begin position="30"/>
        <end position="211"/>
    </location>
</feature>
<dbReference type="Gene3D" id="3.10.10.10">
    <property type="entry name" value="HIV Type 1 Reverse Transcriptase, subunit A, domain 1"/>
    <property type="match status" value="1"/>
</dbReference>
<dbReference type="EC" id="3.1.26.4" evidence="2"/>
<dbReference type="CDD" id="cd03714">
    <property type="entry name" value="RT_DIRS1"/>
    <property type="match status" value="1"/>
</dbReference>
<evidence type="ECO:0000256" key="1">
    <source>
        <dbReference type="ARBA" id="ARBA00010879"/>
    </source>
</evidence>
<dbReference type="SUPFAM" id="SSF56672">
    <property type="entry name" value="DNA/RNA polymerases"/>
    <property type="match status" value="1"/>
</dbReference>
<dbReference type="InterPro" id="IPR000477">
    <property type="entry name" value="RT_dom"/>
</dbReference>
<evidence type="ECO:0000259" key="5">
    <source>
        <dbReference type="PROSITE" id="PS50878"/>
    </source>
</evidence>
<sequence length="818" mass="90272">FSGVLFTSVRGDSATVLRQKIANLLVKDAVEPVPPAEMKKRFYSPYFIVPKKGSGLRPILDLRVLNRALHRLPFKMLTVRHMLTCVQQQDWFVAIDLKDAYFHVSILPRHRSFLRFAFEGRAYQYKVLPFVLSLSPRVFTKVAEAALAPLRKQGIRILNYLDDWLILAQSQELVCEHRDQVLRHLARLGLRVSWEKVPCAEHLFSRCGVRLGHHDSAPFIRLRSVNAELLELFQAQDSDPTETISEAPGAFRICSHGHAARVTSHETASALASQPSPEIGMAPRHTSSGYHSDLSPSVQPLVGPCVSTGGSALRPSVQACCGYNRRFQDQLGLGFLDGLPSAMAHQVPRVANCALSPEEASAIDSRQAQWSTLPLQHVKSLRAVHISGHLNCAADALSRQVTFHGEWRLHPHTVQLIWNRFGEAQIDLFASHESTHCALWYSLTEAPLRTDALAHSWPIEPHCTDSVQSQGGTSSSPYGCPLLAQPDLVHGPHAASISSSLANSPEEGPSFSGAGHNLAPTPRSLEPPRLVPGWDKVEFGDLSPAVIDTITQARAPSTRQLYALKWRVFTRTHRDQGLEKRLSASTLKVYVAAVAVNHDLVDGSPLGPTERTVRALTISRAWRPLYEDSLLIALTSLKRVGDLQALSVCDECLEFGPAYSHVALRPRPGYVPKVPTTPFRDQVVNLQAFPSEGGNPALSLLCPVCALRIYLERTQSFRQSEQLFVCFGGQRKEKAVSKQRLAHWIVDAILRAYQAQDVPCLLSIRAHSTRGVAATSALAHGASLADIFRAAGWATPNTFARFYNLCMEPVLSRVFGDN</sequence>
<feature type="region of interest" description="Disordered" evidence="4">
    <location>
        <begin position="272"/>
        <end position="293"/>
    </location>
</feature>
<dbReference type="AlphaFoldDB" id="A0ABD0PTE6"/>
<keyword evidence="7" id="KW-1185">Reference proteome</keyword>
<dbReference type="InterPro" id="IPR043502">
    <property type="entry name" value="DNA/RNA_pol_sf"/>
</dbReference>
<comment type="caution">
    <text evidence="6">The sequence shown here is derived from an EMBL/GenBank/DDBJ whole genome shotgun (WGS) entry which is preliminary data.</text>
</comment>